<proteinExistence type="inferred from homology"/>
<dbReference type="PANTHER" id="PTHR13812:SF19">
    <property type="entry name" value="KETIMINE REDUCTASE MU-CRYSTALLIN"/>
    <property type="match status" value="1"/>
</dbReference>
<dbReference type="GO" id="GO:0005737">
    <property type="term" value="C:cytoplasm"/>
    <property type="evidence" value="ECO:0007669"/>
    <property type="project" value="TreeGrafter"/>
</dbReference>
<evidence type="ECO:0000313" key="2">
    <source>
        <dbReference type="EMBL" id="BBO70762.1"/>
    </source>
</evidence>
<dbReference type="Gene3D" id="3.40.50.720">
    <property type="entry name" value="NAD(P)-binding Rossmann-like Domain"/>
    <property type="match status" value="1"/>
</dbReference>
<evidence type="ECO:0000256" key="1">
    <source>
        <dbReference type="ARBA" id="ARBA00008903"/>
    </source>
</evidence>
<dbReference type="SUPFAM" id="SSF51735">
    <property type="entry name" value="NAD(P)-binding Rossmann-fold domains"/>
    <property type="match status" value="1"/>
</dbReference>
<dbReference type="EMBL" id="AP021874">
    <property type="protein sequence ID" value="BBO70762.1"/>
    <property type="molecule type" value="Genomic_DNA"/>
</dbReference>
<dbReference type="Pfam" id="PF02423">
    <property type="entry name" value="OCD_Mu_crystall"/>
    <property type="match status" value="1"/>
</dbReference>
<dbReference type="PANTHER" id="PTHR13812">
    <property type="entry name" value="KETIMINE REDUCTASE MU-CRYSTALLIN"/>
    <property type="match status" value="1"/>
</dbReference>
<name>A0A5K7YLY4_9BACT</name>
<comment type="similarity">
    <text evidence="1">Belongs to the ornithine cyclodeaminase/mu-crystallin family.</text>
</comment>
<dbReference type="PIRSF" id="PIRSF001439">
    <property type="entry name" value="CryM"/>
    <property type="match status" value="1"/>
</dbReference>
<organism evidence="2 3">
    <name type="scientific">Desulfosarcina alkanivorans</name>
    <dbReference type="NCBI Taxonomy" id="571177"/>
    <lineage>
        <taxon>Bacteria</taxon>
        <taxon>Pseudomonadati</taxon>
        <taxon>Thermodesulfobacteriota</taxon>
        <taxon>Desulfobacteria</taxon>
        <taxon>Desulfobacterales</taxon>
        <taxon>Desulfosarcinaceae</taxon>
        <taxon>Desulfosarcina</taxon>
    </lineage>
</organism>
<gene>
    <name evidence="2" type="ORF">DSCA_46920</name>
</gene>
<keyword evidence="3" id="KW-1185">Reference proteome</keyword>
<reference evidence="2 3" key="1">
    <citation type="submission" date="2019-11" db="EMBL/GenBank/DDBJ databases">
        <title>Comparative genomics of hydrocarbon-degrading Desulfosarcina strains.</title>
        <authorList>
            <person name="Watanabe M."/>
            <person name="Kojima H."/>
            <person name="Fukui M."/>
        </authorList>
    </citation>
    <scope>NUCLEOTIDE SEQUENCE [LARGE SCALE GENOMIC DNA]</scope>
    <source>
        <strain evidence="2 3">PL12</strain>
    </source>
</reference>
<dbReference type="InterPro" id="IPR003462">
    <property type="entry name" value="ODC_Mu_crystall"/>
</dbReference>
<sequence length="320" mass="33245">MKIRVLTAADVRAALPMEAAIDAVALAYGQLSAGKATMPLRSRFHTQKGVTLLMPAHLHESGDFAVKIVSVYGDNPRLGLPTVAATVLALDPETGLPLALMEGDSLTALRTGAAGGVAARYLARADAATVALFGAGVQARAQLKAAMAVRSIERVLIVDPFETAARRLADDISGWTDAPEVILAESPQAAVTRADMVLAATTATTPLFDGNDLRPGTHVTGVGSFTPQMQEIDAATIGRARVVVDQRDAAMAEAGDIIIGKATIDAEIGEIINGDRPGRQDDREITFFKSVGLAVQDAVTAAAVLKAAEEKGLGTVIQMS</sequence>
<protein>
    <submittedName>
        <fullName evidence="2">Ornithine cyclodeaminase</fullName>
    </submittedName>
</protein>
<dbReference type="GO" id="GO:0019752">
    <property type="term" value="P:carboxylic acid metabolic process"/>
    <property type="evidence" value="ECO:0007669"/>
    <property type="project" value="UniProtKB-ARBA"/>
</dbReference>
<dbReference type="Gene3D" id="3.30.1780.10">
    <property type="entry name" value="ornithine cyclodeaminase, domain 1"/>
    <property type="match status" value="1"/>
</dbReference>
<dbReference type="FunFam" id="3.40.50.720:FF:000311">
    <property type="entry name" value="Ornithine cyclodeaminase"/>
    <property type="match status" value="1"/>
</dbReference>
<dbReference type="InterPro" id="IPR036291">
    <property type="entry name" value="NAD(P)-bd_dom_sf"/>
</dbReference>
<dbReference type="RefSeq" id="WP_155318688.1">
    <property type="nucleotide sequence ID" value="NZ_AP021874.1"/>
</dbReference>
<dbReference type="InterPro" id="IPR023401">
    <property type="entry name" value="ODC_N"/>
</dbReference>
<dbReference type="AlphaFoldDB" id="A0A5K7YLY4"/>
<accession>A0A5K7YLY4</accession>
<evidence type="ECO:0000313" key="3">
    <source>
        <dbReference type="Proteomes" id="UP000427906"/>
    </source>
</evidence>
<dbReference type="OrthoDB" id="5495968at2"/>
<dbReference type="Proteomes" id="UP000427906">
    <property type="component" value="Chromosome"/>
</dbReference>
<dbReference type="GO" id="GO:0016491">
    <property type="term" value="F:oxidoreductase activity"/>
    <property type="evidence" value="ECO:0007669"/>
    <property type="project" value="UniProtKB-ARBA"/>
</dbReference>
<dbReference type="KEGG" id="dalk:DSCA_46920"/>